<dbReference type="EC" id="2.7.13.3" evidence="3"/>
<dbReference type="Pfam" id="PF00512">
    <property type="entry name" value="HisKA"/>
    <property type="match status" value="1"/>
</dbReference>
<feature type="domain" description="HAMP" evidence="12">
    <location>
        <begin position="183"/>
        <end position="236"/>
    </location>
</feature>
<dbReference type="SUPFAM" id="SSF55874">
    <property type="entry name" value="ATPase domain of HSP90 chaperone/DNA topoisomerase II/histidine kinase"/>
    <property type="match status" value="1"/>
</dbReference>
<dbReference type="CDD" id="cd00082">
    <property type="entry name" value="HisKA"/>
    <property type="match status" value="1"/>
</dbReference>
<dbReference type="PROSITE" id="PS50885">
    <property type="entry name" value="HAMP"/>
    <property type="match status" value="1"/>
</dbReference>
<comment type="caution">
    <text evidence="13">The sequence shown here is derived from an EMBL/GenBank/DDBJ whole genome shotgun (WGS) entry which is preliminary data.</text>
</comment>
<keyword evidence="6" id="KW-0812">Transmembrane</keyword>
<comment type="catalytic activity">
    <reaction evidence="1">
        <text>ATP + protein L-histidine = ADP + protein N-phospho-L-histidine.</text>
        <dbReference type="EC" id="2.7.13.3"/>
    </reaction>
</comment>
<dbReference type="EMBL" id="JADJZA010000001">
    <property type="protein sequence ID" value="MBK9296334.1"/>
    <property type="molecule type" value="Genomic_DNA"/>
</dbReference>
<keyword evidence="4" id="KW-0597">Phosphoprotein</keyword>
<evidence type="ECO:0000256" key="3">
    <source>
        <dbReference type="ARBA" id="ARBA00012438"/>
    </source>
</evidence>
<dbReference type="SUPFAM" id="SSF47384">
    <property type="entry name" value="Homodimeric domain of signal transducing histidine kinase"/>
    <property type="match status" value="1"/>
</dbReference>
<protein>
    <recommendedName>
        <fullName evidence="3">histidine kinase</fullName>
        <ecNumber evidence="3">2.7.13.3</ecNumber>
    </recommendedName>
</protein>
<comment type="subcellular location">
    <subcellularLocation>
        <location evidence="2">Cell membrane</location>
    </subcellularLocation>
</comment>
<keyword evidence="8" id="KW-1133">Transmembrane helix</keyword>
<feature type="domain" description="Histidine kinase" evidence="11">
    <location>
        <begin position="244"/>
        <end position="450"/>
    </location>
</feature>
<dbReference type="InterPro" id="IPR036890">
    <property type="entry name" value="HATPase_C_sf"/>
</dbReference>
<dbReference type="InterPro" id="IPR050428">
    <property type="entry name" value="TCS_sensor_his_kinase"/>
</dbReference>
<dbReference type="GO" id="GO:0005886">
    <property type="term" value="C:plasma membrane"/>
    <property type="evidence" value="ECO:0007669"/>
    <property type="project" value="UniProtKB-SubCell"/>
</dbReference>
<dbReference type="InterPro" id="IPR003661">
    <property type="entry name" value="HisK_dim/P_dom"/>
</dbReference>
<dbReference type="InterPro" id="IPR005467">
    <property type="entry name" value="His_kinase_dom"/>
</dbReference>
<dbReference type="AlphaFoldDB" id="A0A936NAY3"/>
<dbReference type="CDD" id="cd06225">
    <property type="entry name" value="HAMP"/>
    <property type="match status" value="1"/>
</dbReference>
<proteinExistence type="predicted"/>
<evidence type="ECO:0000256" key="8">
    <source>
        <dbReference type="ARBA" id="ARBA00022989"/>
    </source>
</evidence>
<evidence type="ECO:0000313" key="14">
    <source>
        <dbReference type="Proteomes" id="UP000727993"/>
    </source>
</evidence>
<dbReference type="PROSITE" id="PS50109">
    <property type="entry name" value="HIS_KIN"/>
    <property type="match status" value="1"/>
</dbReference>
<dbReference type="SMART" id="SM00387">
    <property type="entry name" value="HATPase_c"/>
    <property type="match status" value="1"/>
</dbReference>
<keyword evidence="10" id="KW-0472">Membrane</keyword>
<dbReference type="Pfam" id="PF00672">
    <property type="entry name" value="HAMP"/>
    <property type="match status" value="1"/>
</dbReference>
<dbReference type="InterPro" id="IPR036097">
    <property type="entry name" value="HisK_dim/P_sf"/>
</dbReference>
<evidence type="ECO:0000256" key="9">
    <source>
        <dbReference type="ARBA" id="ARBA00023012"/>
    </source>
</evidence>
<name>A0A936NAY3_9ACTN</name>
<dbReference type="InterPro" id="IPR003594">
    <property type="entry name" value="HATPase_dom"/>
</dbReference>
<dbReference type="Gene3D" id="3.30.565.10">
    <property type="entry name" value="Histidine kinase-like ATPase, C-terminal domain"/>
    <property type="match status" value="1"/>
</dbReference>
<dbReference type="SMART" id="SM00388">
    <property type="entry name" value="HisKA"/>
    <property type="match status" value="1"/>
</dbReference>
<dbReference type="Pfam" id="PF02518">
    <property type="entry name" value="HATPase_c"/>
    <property type="match status" value="1"/>
</dbReference>
<evidence type="ECO:0000256" key="4">
    <source>
        <dbReference type="ARBA" id="ARBA00022553"/>
    </source>
</evidence>
<dbReference type="Gene3D" id="1.10.287.130">
    <property type="match status" value="1"/>
</dbReference>
<evidence type="ECO:0000256" key="6">
    <source>
        <dbReference type="ARBA" id="ARBA00022692"/>
    </source>
</evidence>
<reference evidence="13 14" key="1">
    <citation type="submission" date="2020-10" db="EMBL/GenBank/DDBJ databases">
        <title>Connecting structure to function with the recovery of over 1000 high-quality activated sludge metagenome-assembled genomes encoding full-length rRNA genes using long-read sequencing.</title>
        <authorList>
            <person name="Singleton C.M."/>
            <person name="Petriglieri F."/>
            <person name="Kristensen J.M."/>
            <person name="Kirkegaard R.H."/>
            <person name="Michaelsen T.Y."/>
            <person name="Andersen M.H."/>
            <person name="Karst S.M."/>
            <person name="Dueholm M.S."/>
            <person name="Nielsen P.H."/>
            <person name="Albertsen M."/>
        </authorList>
    </citation>
    <scope>NUCLEOTIDE SEQUENCE [LARGE SCALE GENOMIC DNA]</scope>
    <source>
        <strain evidence="13">Lyne_18-Q3-R50-59_MAXAC.006</strain>
    </source>
</reference>
<dbReference type="PRINTS" id="PR00344">
    <property type="entry name" value="BCTRLSENSOR"/>
</dbReference>
<keyword evidence="9" id="KW-0902">Two-component regulatory system</keyword>
<evidence type="ECO:0000256" key="2">
    <source>
        <dbReference type="ARBA" id="ARBA00004236"/>
    </source>
</evidence>
<dbReference type="InterPro" id="IPR004358">
    <property type="entry name" value="Sig_transdc_His_kin-like_C"/>
</dbReference>
<evidence type="ECO:0000256" key="1">
    <source>
        <dbReference type="ARBA" id="ARBA00000085"/>
    </source>
</evidence>
<accession>A0A936NAY3</accession>
<evidence type="ECO:0000259" key="11">
    <source>
        <dbReference type="PROSITE" id="PS50109"/>
    </source>
</evidence>
<evidence type="ECO:0000313" key="13">
    <source>
        <dbReference type="EMBL" id="MBK9296334.1"/>
    </source>
</evidence>
<keyword evidence="5" id="KW-0808">Transferase</keyword>
<dbReference type="InterPro" id="IPR003660">
    <property type="entry name" value="HAMP_dom"/>
</dbReference>
<evidence type="ECO:0000256" key="10">
    <source>
        <dbReference type="ARBA" id="ARBA00023136"/>
    </source>
</evidence>
<keyword evidence="7" id="KW-0418">Kinase</keyword>
<dbReference type="SUPFAM" id="SSF158472">
    <property type="entry name" value="HAMP domain-like"/>
    <property type="match status" value="1"/>
</dbReference>
<dbReference type="PANTHER" id="PTHR45436">
    <property type="entry name" value="SENSOR HISTIDINE KINASE YKOH"/>
    <property type="match status" value="1"/>
</dbReference>
<evidence type="ECO:0000259" key="12">
    <source>
        <dbReference type="PROSITE" id="PS50885"/>
    </source>
</evidence>
<dbReference type="GO" id="GO:0000155">
    <property type="term" value="F:phosphorelay sensor kinase activity"/>
    <property type="evidence" value="ECO:0007669"/>
    <property type="project" value="InterPro"/>
</dbReference>
<evidence type="ECO:0000256" key="7">
    <source>
        <dbReference type="ARBA" id="ARBA00022777"/>
    </source>
</evidence>
<gene>
    <name evidence="13" type="ORF">IPN02_05605</name>
</gene>
<organism evidence="13 14">
    <name type="scientific">Candidatus Neomicrothrix subdominans</name>
    <dbReference type="NCBI Taxonomy" id="2954438"/>
    <lineage>
        <taxon>Bacteria</taxon>
        <taxon>Bacillati</taxon>
        <taxon>Actinomycetota</taxon>
        <taxon>Acidimicrobiia</taxon>
        <taxon>Acidimicrobiales</taxon>
        <taxon>Microthrixaceae</taxon>
        <taxon>Candidatus Neomicrothrix</taxon>
    </lineage>
</organism>
<dbReference type="SMART" id="SM00304">
    <property type="entry name" value="HAMP"/>
    <property type="match status" value="1"/>
</dbReference>
<dbReference type="PANTHER" id="PTHR45436:SF5">
    <property type="entry name" value="SENSOR HISTIDINE KINASE TRCS"/>
    <property type="match status" value="1"/>
</dbReference>
<evidence type="ECO:0000256" key="5">
    <source>
        <dbReference type="ARBA" id="ARBA00022679"/>
    </source>
</evidence>
<sequence length="450" mass="47707">MRRAPRRGSVRTQTTLVAAGVVALVLVISAVGLTGLVRHRLVDAERVAARVRADDVVALARTGRLPNPLAYPGEESGATQVLDSKGTVIDATGNLEDEPALSELRPDVGDHESEILTDVPLEDDDRYVIVATTAEVSGDNLTVLAAASLESADDTVETLWRTFLWGIPLLTLLVAGTTRLLVGRALRPVGAITDEVADITQADLHRRVPQPASTDEIARLASTMNDMLARLESSSTRQQRFVADASHEMRSPLASSRAVLEVAALHPGSVDDLVAAIGDSLIDHQRLETLVSDLLMLARLDGSQTAIRRVATDVEALTRTVIERRIEPAVEFAGVGPAIVLADGPQLDRVLTNLLDNAARHRRSRTAVAVTAASSTVDITVDDDGPGIAEADRQRVFEPFTRLDAARTADQGTGLGLAIVAEIVGDLGGRVRVDDSPLGGARLVVSLPSA</sequence>
<dbReference type="Proteomes" id="UP000727993">
    <property type="component" value="Unassembled WGS sequence"/>
</dbReference>